<sequence length="327" mass="35114">MPGFGGSDLAVLDLALERDPRGHWTVARHESRLRRNTAHTLADPVVLSAARESHMKVRSHLEEVVGHTKTALHNFFSLATPTAIDALSAHAQATVIREGVRGTPESKLPILSATAAHTAGGLGGPGHFLHIPPGPVQRRHIAGLIPYRNEVWALRVSGADLRRWLETAAEVFAPLGAAIGPLVDPSRPPFHFDTIHGVTYNIDPRRPRGNRITALTWQEAPVQPKQVFLLATNQFRAAGGGGFDCAPKTAVALRSPLPLAEALIAAITDPCEHLWSDALPWRFNASGASAILQTTPDALPYLEDIAHLSPAPCGMTASGFAKIRLHL</sequence>
<evidence type="ECO:0000313" key="3">
    <source>
        <dbReference type="EMBL" id="EDQ06026.1"/>
    </source>
</evidence>
<dbReference type="InterPro" id="IPR006179">
    <property type="entry name" value="5_nucleotidase/apyrase"/>
</dbReference>
<dbReference type="EMBL" id="ABID01000001">
    <property type="protein sequence ID" value="EDQ06026.1"/>
    <property type="molecule type" value="Genomic_DNA"/>
</dbReference>
<evidence type="ECO:0000256" key="1">
    <source>
        <dbReference type="RuleBase" id="RU362119"/>
    </source>
</evidence>
<name>A0ABM9X8Y7_9RHOB</name>
<protein>
    <submittedName>
        <fullName evidence="3">2`,3`-cyclic-nucleotide 2`-phosphodiesterase</fullName>
    </submittedName>
</protein>
<dbReference type="PANTHER" id="PTHR11575">
    <property type="entry name" value="5'-NUCLEOTIDASE-RELATED"/>
    <property type="match status" value="1"/>
</dbReference>
<evidence type="ECO:0000313" key="4">
    <source>
        <dbReference type="Proteomes" id="UP000003257"/>
    </source>
</evidence>
<dbReference type="Proteomes" id="UP000003257">
    <property type="component" value="Unassembled WGS sequence"/>
</dbReference>
<dbReference type="PRINTS" id="PR01607">
    <property type="entry name" value="APYRASEFAMLY"/>
</dbReference>
<keyword evidence="4" id="KW-1185">Reference proteome</keyword>
<dbReference type="Pfam" id="PF02872">
    <property type="entry name" value="5_nucleotid_C"/>
    <property type="match status" value="1"/>
</dbReference>
<dbReference type="InterPro" id="IPR008334">
    <property type="entry name" value="5'-Nucleotdase_C"/>
</dbReference>
<proteinExistence type="inferred from homology"/>
<organism evidence="3 4">
    <name type="scientific">Sulfitobacter indolifex HEL-45</name>
    <dbReference type="NCBI Taxonomy" id="391624"/>
    <lineage>
        <taxon>Bacteria</taxon>
        <taxon>Pseudomonadati</taxon>
        <taxon>Pseudomonadota</taxon>
        <taxon>Alphaproteobacteria</taxon>
        <taxon>Rhodobacterales</taxon>
        <taxon>Roseobacteraceae</taxon>
        <taxon>Sulfitobacter</taxon>
    </lineage>
</organism>
<keyword evidence="1" id="KW-0378">Hydrolase</keyword>
<gene>
    <name evidence="3" type="ORF">OIHEL45_04410</name>
</gene>
<dbReference type="PANTHER" id="PTHR11575:SF6">
    <property type="entry name" value="2',3'-CYCLIC-NUCLEOTIDE 2'-PHOSPHODIESTERASE_3'-NUCLEOTIDASE"/>
    <property type="match status" value="1"/>
</dbReference>
<dbReference type="SUPFAM" id="SSF55816">
    <property type="entry name" value="5'-nucleotidase (syn. UDP-sugar hydrolase), C-terminal domain"/>
    <property type="match status" value="1"/>
</dbReference>
<dbReference type="Gene3D" id="3.90.780.10">
    <property type="entry name" value="5'-Nucleotidase, C-terminal domain"/>
    <property type="match status" value="1"/>
</dbReference>
<comment type="similarity">
    <text evidence="1">Belongs to the 5'-nucleotidase family.</text>
</comment>
<evidence type="ECO:0000259" key="2">
    <source>
        <dbReference type="Pfam" id="PF02872"/>
    </source>
</evidence>
<accession>A0ABM9X8Y7</accession>
<feature type="domain" description="5'-Nucleotidase C-terminal" evidence="2">
    <location>
        <begin position="65"/>
        <end position="245"/>
    </location>
</feature>
<reference evidence="3 4" key="1">
    <citation type="submission" date="2007-11" db="EMBL/GenBank/DDBJ databases">
        <authorList>
            <person name="Wagner-Dobler I."/>
            <person name="Ferriera S."/>
            <person name="Johnson J."/>
            <person name="Kravitz S."/>
            <person name="Beeson K."/>
            <person name="Sutton G."/>
            <person name="Rogers Y.-H."/>
            <person name="Friedman R."/>
            <person name="Frazier M."/>
            <person name="Venter J.C."/>
        </authorList>
    </citation>
    <scope>NUCLEOTIDE SEQUENCE [LARGE SCALE GENOMIC DNA]</scope>
    <source>
        <strain evidence="3 4">HEL-45</strain>
    </source>
</reference>
<comment type="caution">
    <text evidence="3">The sequence shown here is derived from an EMBL/GenBank/DDBJ whole genome shotgun (WGS) entry which is preliminary data.</text>
</comment>
<keyword evidence="1" id="KW-0547">Nucleotide-binding</keyword>
<dbReference type="InterPro" id="IPR036907">
    <property type="entry name" value="5'-Nucleotdase_C_sf"/>
</dbReference>